<protein>
    <recommendedName>
        <fullName evidence="9">Radical SAM protein</fullName>
    </recommendedName>
</protein>
<dbReference type="EMBL" id="AP025698">
    <property type="protein sequence ID" value="BDH78830.1"/>
    <property type="molecule type" value="Genomic_DNA"/>
</dbReference>
<name>A0ABM7YBT2_9EURY</name>
<sequence>MVNMMDQPPRGQVRCKICGGTATQILDHICGNCLKKEPERIVQDLTKKAHSESRMIPPVLPPQDPGGVTCYECGNLCRIKEEEYGFCRLRQVKNGRIHTRINTSREAVGIFYFDPLPTNCVADWVCPGGTGAGYPQYAYSPGPEYGYKNLAIFFGSCSFDCLYCQNSSYREMALKGKPLFTVQEIIRSLDDKSACICFFGGDPSPQMSFALSVAREALKEKRVRF</sequence>
<organism evidence="7 8">
    <name type="scientific">Methanothermobacter tenebrarum</name>
    <dbReference type="NCBI Taxonomy" id="680118"/>
    <lineage>
        <taxon>Archaea</taxon>
        <taxon>Methanobacteriati</taxon>
        <taxon>Methanobacteriota</taxon>
        <taxon>Methanomada group</taxon>
        <taxon>Methanobacteria</taxon>
        <taxon>Methanobacteriales</taxon>
        <taxon>Methanobacteriaceae</taxon>
        <taxon>Methanothermobacter</taxon>
    </lineage>
</organism>
<evidence type="ECO:0000256" key="2">
    <source>
        <dbReference type="ARBA" id="ARBA00022485"/>
    </source>
</evidence>
<evidence type="ECO:0000313" key="7">
    <source>
        <dbReference type="EMBL" id="BDH78830.1"/>
    </source>
</evidence>
<evidence type="ECO:0000256" key="1">
    <source>
        <dbReference type="ARBA" id="ARBA00001966"/>
    </source>
</evidence>
<keyword evidence="3" id="KW-0949">S-adenosyl-L-methionine</keyword>
<keyword evidence="6" id="KW-0411">Iron-sulfur</keyword>
<dbReference type="Pfam" id="PF13353">
    <property type="entry name" value="Fer4_12"/>
    <property type="match status" value="1"/>
</dbReference>
<dbReference type="Proteomes" id="UP000831817">
    <property type="component" value="Chromosome"/>
</dbReference>
<keyword evidence="5" id="KW-0408">Iron</keyword>
<comment type="cofactor">
    <cofactor evidence="1">
        <name>[4Fe-4S] cluster</name>
        <dbReference type="ChEBI" id="CHEBI:49883"/>
    </cofactor>
</comment>
<evidence type="ECO:0000256" key="3">
    <source>
        <dbReference type="ARBA" id="ARBA00022691"/>
    </source>
</evidence>
<gene>
    <name evidence="7" type="ORF">MTTB_02090</name>
</gene>
<dbReference type="PANTHER" id="PTHR30352:SF22">
    <property type="entry name" value="PYRUVATE FORMATE-LYASE ACTIVATING ENZYME HOMOLOG"/>
    <property type="match status" value="1"/>
</dbReference>
<keyword evidence="2" id="KW-0004">4Fe-4S</keyword>
<accession>A0ABM7YBT2</accession>
<evidence type="ECO:0000256" key="6">
    <source>
        <dbReference type="ARBA" id="ARBA00023014"/>
    </source>
</evidence>
<reference evidence="7 8" key="1">
    <citation type="submission" date="2022-04" db="EMBL/GenBank/DDBJ databases">
        <title>Complete genome of Methanothermobacter tenebrarum strain RMAS.</title>
        <authorList>
            <person name="Nakamura K."/>
            <person name="Oshima K."/>
            <person name="Hattori M."/>
            <person name="Kamagata Y."/>
            <person name="Takamizawa K."/>
        </authorList>
    </citation>
    <scope>NUCLEOTIDE SEQUENCE [LARGE SCALE GENOMIC DNA]</scope>
    <source>
        <strain evidence="7 8">RMAS</strain>
    </source>
</reference>
<evidence type="ECO:0000313" key="8">
    <source>
        <dbReference type="Proteomes" id="UP000831817"/>
    </source>
</evidence>
<dbReference type="InterPro" id="IPR013785">
    <property type="entry name" value="Aldolase_TIM"/>
</dbReference>
<dbReference type="InterPro" id="IPR034457">
    <property type="entry name" value="Organic_radical-activating"/>
</dbReference>
<evidence type="ECO:0000256" key="4">
    <source>
        <dbReference type="ARBA" id="ARBA00022723"/>
    </source>
</evidence>
<dbReference type="SUPFAM" id="SSF102114">
    <property type="entry name" value="Radical SAM enzymes"/>
    <property type="match status" value="1"/>
</dbReference>
<dbReference type="Gene3D" id="3.20.20.70">
    <property type="entry name" value="Aldolase class I"/>
    <property type="match status" value="1"/>
</dbReference>
<dbReference type="SFLD" id="SFLDS00029">
    <property type="entry name" value="Radical_SAM"/>
    <property type="match status" value="1"/>
</dbReference>
<keyword evidence="4" id="KW-0479">Metal-binding</keyword>
<dbReference type="InterPro" id="IPR007197">
    <property type="entry name" value="rSAM"/>
</dbReference>
<keyword evidence="8" id="KW-1185">Reference proteome</keyword>
<dbReference type="PANTHER" id="PTHR30352">
    <property type="entry name" value="PYRUVATE FORMATE-LYASE-ACTIVATING ENZYME"/>
    <property type="match status" value="1"/>
</dbReference>
<evidence type="ECO:0008006" key="9">
    <source>
        <dbReference type="Google" id="ProtNLM"/>
    </source>
</evidence>
<proteinExistence type="predicted"/>
<dbReference type="InterPro" id="IPR058240">
    <property type="entry name" value="rSAM_sf"/>
</dbReference>
<evidence type="ECO:0000256" key="5">
    <source>
        <dbReference type="ARBA" id="ARBA00023004"/>
    </source>
</evidence>